<gene>
    <name evidence="3" type="ORF">SAMN02745673_02332</name>
</gene>
<dbReference type="Proteomes" id="UP000190637">
    <property type="component" value="Unassembled WGS sequence"/>
</dbReference>
<feature type="transmembrane region" description="Helical" evidence="2">
    <location>
        <begin position="71"/>
        <end position="93"/>
    </location>
</feature>
<sequence>MSDGLRHLIGAGVGLVAAPVSVFALGWGADSLRAAMMALHVDPGLYLPGLASVFILGLLLGPLAGSRMSPLASLLPGVTLTALGLFALSPVFAELATGLTPLGRLGGGAVVYLLLGGLLIAASVPASRWRPAARRTAEAVPETVMERPAERPADPWTPPPPTWDRWETDEGVRVIPPSPHTGPRPPAGPEPRAARPREMRQPPHPRHGGHDTPPAWGQRPATSHEPTHRRPPDVPHLYGTGPLPANAAPAPQRPRHFAGTEPFAQAAPTIPQPAPRMTPATAPAPRETPHFHNTGPAPRAPQTAPPPAGPPSAPREFQHRYGGPAPRMTEPVQWPPPREPDEEDYPYSGPPSRW</sequence>
<feature type="compositionally biased region" description="Pro residues" evidence="1">
    <location>
        <begin position="176"/>
        <end position="189"/>
    </location>
</feature>
<evidence type="ECO:0000313" key="3">
    <source>
        <dbReference type="EMBL" id="SKA05263.1"/>
    </source>
</evidence>
<evidence type="ECO:0000256" key="1">
    <source>
        <dbReference type="SAM" id="MobiDB-lite"/>
    </source>
</evidence>
<feature type="transmembrane region" description="Helical" evidence="2">
    <location>
        <begin position="105"/>
        <end position="126"/>
    </location>
</feature>
<keyword evidence="2" id="KW-1133">Transmembrane helix</keyword>
<keyword evidence="4" id="KW-1185">Reference proteome</keyword>
<reference evidence="3 4" key="1">
    <citation type="submission" date="2017-02" db="EMBL/GenBank/DDBJ databases">
        <authorList>
            <person name="Peterson S.W."/>
        </authorList>
    </citation>
    <scope>NUCLEOTIDE SEQUENCE [LARGE SCALE GENOMIC DNA]</scope>
    <source>
        <strain evidence="3 4">DSM 45154</strain>
    </source>
</reference>
<evidence type="ECO:0000256" key="2">
    <source>
        <dbReference type="SAM" id="Phobius"/>
    </source>
</evidence>
<organism evidence="3 4">
    <name type="scientific">Marinactinospora thermotolerans DSM 45154</name>
    <dbReference type="NCBI Taxonomy" id="1122192"/>
    <lineage>
        <taxon>Bacteria</taxon>
        <taxon>Bacillati</taxon>
        <taxon>Actinomycetota</taxon>
        <taxon>Actinomycetes</taxon>
        <taxon>Streptosporangiales</taxon>
        <taxon>Nocardiopsidaceae</taxon>
        <taxon>Marinactinospora</taxon>
    </lineage>
</organism>
<dbReference type="RefSeq" id="WP_078761649.1">
    <property type="nucleotide sequence ID" value="NZ_FUWS01000005.1"/>
</dbReference>
<name>A0A1T4QNB8_9ACTN</name>
<feature type="transmembrane region" description="Helical" evidence="2">
    <location>
        <begin position="45"/>
        <end position="64"/>
    </location>
</feature>
<feature type="compositionally biased region" description="Basic and acidic residues" evidence="1">
    <location>
        <begin position="192"/>
        <end position="201"/>
    </location>
</feature>
<keyword evidence="2" id="KW-0812">Transmembrane</keyword>
<keyword evidence="2" id="KW-0472">Membrane</keyword>
<dbReference type="OrthoDB" id="3544501at2"/>
<feature type="transmembrane region" description="Helical" evidence="2">
    <location>
        <begin position="7"/>
        <end position="25"/>
    </location>
</feature>
<protein>
    <submittedName>
        <fullName evidence="3">Uncharacterized protein</fullName>
    </submittedName>
</protein>
<feature type="compositionally biased region" description="Basic and acidic residues" evidence="1">
    <location>
        <begin position="144"/>
        <end position="153"/>
    </location>
</feature>
<feature type="compositionally biased region" description="Pro residues" evidence="1">
    <location>
        <begin position="303"/>
        <end position="313"/>
    </location>
</feature>
<accession>A0A1T4QNB8</accession>
<dbReference type="EMBL" id="FUWS01000005">
    <property type="protein sequence ID" value="SKA05263.1"/>
    <property type="molecule type" value="Genomic_DNA"/>
</dbReference>
<dbReference type="STRING" id="1122192.SAMN02745673_02332"/>
<dbReference type="AlphaFoldDB" id="A0A1T4QNB8"/>
<feature type="region of interest" description="Disordered" evidence="1">
    <location>
        <begin position="131"/>
        <end position="354"/>
    </location>
</feature>
<proteinExistence type="predicted"/>
<evidence type="ECO:0000313" key="4">
    <source>
        <dbReference type="Proteomes" id="UP000190637"/>
    </source>
</evidence>